<gene>
    <name evidence="4" type="ORF">LSTR_LSTR004548</name>
</gene>
<accession>A0A482WV03</accession>
<dbReference type="Gene3D" id="3.30.1370.10">
    <property type="entry name" value="K Homology domain, type 1"/>
    <property type="match status" value="1"/>
</dbReference>
<evidence type="ECO:0000259" key="3">
    <source>
        <dbReference type="SMART" id="SM00322"/>
    </source>
</evidence>
<dbReference type="STRING" id="195883.A0A482WV03"/>
<dbReference type="GO" id="GO:0000381">
    <property type="term" value="P:regulation of alternative mRNA splicing, via spliceosome"/>
    <property type="evidence" value="ECO:0007669"/>
    <property type="project" value="TreeGrafter"/>
</dbReference>
<reference evidence="4 5" key="1">
    <citation type="journal article" date="2017" name="Gigascience">
        <title>Genome sequence of the small brown planthopper, Laodelphax striatellus.</title>
        <authorList>
            <person name="Zhu J."/>
            <person name="Jiang F."/>
            <person name="Wang X."/>
            <person name="Yang P."/>
            <person name="Bao Y."/>
            <person name="Zhao W."/>
            <person name="Wang W."/>
            <person name="Lu H."/>
            <person name="Wang Q."/>
            <person name="Cui N."/>
            <person name="Li J."/>
            <person name="Chen X."/>
            <person name="Luo L."/>
            <person name="Yu J."/>
            <person name="Kang L."/>
            <person name="Cui F."/>
        </authorList>
    </citation>
    <scope>NUCLEOTIDE SEQUENCE [LARGE SCALE GENOMIC DNA]</scope>
    <source>
        <strain evidence="4">Lst14</strain>
    </source>
</reference>
<dbReference type="OrthoDB" id="6777263at2759"/>
<comment type="caution">
    <text evidence="4">The sequence shown here is derived from an EMBL/GenBank/DDBJ whole genome shotgun (WGS) entry which is preliminary data.</text>
</comment>
<dbReference type="Pfam" id="PF22675">
    <property type="entry name" value="KH-I_KHDC4-BBP"/>
    <property type="match status" value="1"/>
</dbReference>
<feature type="compositionally biased region" description="Polar residues" evidence="2">
    <location>
        <begin position="1"/>
        <end position="14"/>
    </location>
</feature>
<sequence length="366" mass="40100">MDQRRNGNQTNMHSAESHEDMMAEKKDEKPTQLEGKVGEYVKELLKEKVALNPEQWPNAMRLIDQEVKSAQLQGHKVLKEIPRYVDIYREKPIKVTAKVLVPAKEHPSFNFVGKLLGPKGNSLKRLQEDTMTKMAILGKGSMRDKAKEEELRQSLDPKYSHLCDDLHVEISALASPAEAHARIAYALTEIRKYLVPDMNDEIRLEQLREIQAENPRPPMGPGGGPMRGAVRGGGVRGGMRGMPRGGGGGLLQPPRPVMPLLQAPRPAQAGKTKVLSILDRARVAMEESMAEPFNSFDDPSDMGQGYYDAPQSFNSGPAYGGDYNGGAGDYYKPPARPMMGGGVAPRGAGVSRFGGARSSPYARANK</sequence>
<dbReference type="InterPro" id="IPR036612">
    <property type="entry name" value="KH_dom_type_1_sf"/>
</dbReference>
<keyword evidence="1" id="KW-0694">RNA-binding</keyword>
<dbReference type="SMR" id="A0A482WV03"/>
<dbReference type="PANTHER" id="PTHR11208:SF42">
    <property type="entry name" value="QUAKING RELATED 54B, ISOFORM E"/>
    <property type="match status" value="1"/>
</dbReference>
<dbReference type="SMART" id="SM00322">
    <property type="entry name" value="KH"/>
    <property type="match status" value="1"/>
</dbReference>
<dbReference type="InterPro" id="IPR045071">
    <property type="entry name" value="BBP-like"/>
</dbReference>
<dbReference type="CDD" id="cd22384">
    <property type="entry name" value="KH-I_KHDRBS"/>
    <property type="match status" value="1"/>
</dbReference>
<protein>
    <recommendedName>
        <fullName evidence="3">K Homology domain-containing protein</fullName>
    </recommendedName>
</protein>
<dbReference type="InterPro" id="IPR004087">
    <property type="entry name" value="KH_dom"/>
</dbReference>
<feature type="region of interest" description="Disordered" evidence="2">
    <location>
        <begin position="342"/>
        <end position="366"/>
    </location>
</feature>
<proteinExistence type="predicted"/>
<evidence type="ECO:0000313" key="5">
    <source>
        <dbReference type="Proteomes" id="UP000291343"/>
    </source>
</evidence>
<dbReference type="SUPFAM" id="SSF54791">
    <property type="entry name" value="Eukaryotic type KH-domain (KH-domain type I)"/>
    <property type="match status" value="1"/>
</dbReference>
<dbReference type="GO" id="GO:0005634">
    <property type="term" value="C:nucleus"/>
    <property type="evidence" value="ECO:0007669"/>
    <property type="project" value="TreeGrafter"/>
</dbReference>
<dbReference type="AlphaFoldDB" id="A0A482WV03"/>
<keyword evidence="5" id="KW-1185">Reference proteome</keyword>
<dbReference type="InterPro" id="IPR055256">
    <property type="entry name" value="KH_1_KHDC4/BBP-like"/>
</dbReference>
<dbReference type="FunCoup" id="A0A482WV03">
    <property type="interactions" value="1905"/>
</dbReference>
<dbReference type="PANTHER" id="PTHR11208">
    <property type="entry name" value="RNA-BINDING PROTEIN RELATED"/>
    <property type="match status" value="1"/>
</dbReference>
<feature type="compositionally biased region" description="Basic and acidic residues" evidence="2">
    <location>
        <begin position="15"/>
        <end position="34"/>
    </location>
</feature>
<feature type="region of interest" description="Disordered" evidence="2">
    <location>
        <begin position="1"/>
        <end position="34"/>
    </location>
</feature>
<dbReference type="GO" id="GO:0003729">
    <property type="term" value="F:mRNA binding"/>
    <property type="evidence" value="ECO:0007669"/>
    <property type="project" value="TreeGrafter"/>
</dbReference>
<dbReference type="EMBL" id="QKKF02025464">
    <property type="protein sequence ID" value="RZF36860.1"/>
    <property type="molecule type" value="Genomic_DNA"/>
</dbReference>
<name>A0A482WV03_LAOST</name>
<evidence type="ECO:0000313" key="4">
    <source>
        <dbReference type="EMBL" id="RZF36860.1"/>
    </source>
</evidence>
<dbReference type="InParanoid" id="A0A482WV03"/>
<evidence type="ECO:0000256" key="1">
    <source>
        <dbReference type="ARBA" id="ARBA00022884"/>
    </source>
</evidence>
<evidence type="ECO:0000256" key="2">
    <source>
        <dbReference type="SAM" id="MobiDB-lite"/>
    </source>
</evidence>
<dbReference type="Proteomes" id="UP000291343">
    <property type="component" value="Unassembled WGS sequence"/>
</dbReference>
<organism evidence="4 5">
    <name type="scientific">Laodelphax striatellus</name>
    <name type="common">Small brown planthopper</name>
    <name type="synonym">Delphax striatella</name>
    <dbReference type="NCBI Taxonomy" id="195883"/>
    <lineage>
        <taxon>Eukaryota</taxon>
        <taxon>Metazoa</taxon>
        <taxon>Ecdysozoa</taxon>
        <taxon>Arthropoda</taxon>
        <taxon>Hexapoda</taxon>
        <taxon>Insecta</taxon>
        <taxon>Pterygota</taxon>
        <taxon>Neoptera</taxon>
        <taxon>Paraneoptera</taxon>
        <taxon>Hemiptera</taxon>
        <taxon>Auchenorrhyncha</taxon>
        <taxon>Fulgoroidea</taxon>
        <taxon>Delphacidae</taxon>
        <taxon>Criomorphinae</taxon>
        <taxon>Laodelphax</taxon>
    </lineage>
</organism>
<feature type="domain" description="K Homology" evidence="3">
    <location>
        <begin position="93"/>
        <end position="192"/>
    </location>
</feature>